<dbReference type="Pfam" id="PF07883">
    <property type="entry name" value="Cupin_2"/>
    <property type="match status" value="1"/>
</dbReference>
<dbReference type="Gene3D" id="2.60.120.10">
    <property type="entry name" value="Jelly Rolls"/>
    <property type="match status" value="1"/>
</dbReference>
<dbReference type="InterPro" id="IPR011051">
    <property type="entry name" value="RmlC_Cupin_sf"/>
</dbReference>
<organism evidence="3 4">
    <name type="scientific">Falsiroseomonas bella</name>
    <dbReference type="NCBI Taxonomy" id="2184016"/>
    <lineage>
        <taxon>Bacteria</taxon>
        <taxon>Pseudomonadati</taxon>
        <taxon>Pseudomonadota</taxon>
        <taxon>Alphaproteobacteria</taxon>
        <taxon>Acetobacterales</taxon>
        <taxon>Roseomonadaceae</taxon>
        <taxon>Falsiroseomonas</taxon>
    </lineage>
</organism>
<name>A0A317FG61_9PROT</name>
<evidence type="ECO:0000259" key="2">
    <source>
        <dbReference type="Pfam" id="PF07883"/>
    </source>
</evidence>
<dbReference type="InterPro" id="IPR051610">
    <property type="entry name" value="GPI/OXD"/>
</dbReference>
<evidence type="ECO:0000256" key="1">
    <source>
        <dbReference type="ARBA" id="ARBA00022723"/>
    </source>
</evidence>
<dbReference type="RefSeq" id="WP_109871319.1">
    <property type="nucleotide sequence ID" value="NZ_QGNA01000003.1"/>
</dbReference>
<accession>A0A317FG61</accession>
<evidence type="ECO:0000313" key="3">
    <source>
        <dbReference type="EMBL" id="PWS36526.1"/>
    </source>
</evidence>
<dbReference type="PANTHER" id="PTHR35848:SF6">
    <property type="entry name" value="CUPIN TYPE-2 DOMAIN-CONTAINING PROTEIN"/>
    <property type="match status" value="1"/>
</dbReference>
<keyword evidence="4" id="KW-1185">Reference proteome</keyword>
<dbReference type="InterPro" id="IPR014710">
    <property type="entry name" value="RmlC-like_jellyroll"/>
</dbReference>
<keyword evidence="1" id="KW-0479">Metal-binding</keyword>
<dbReference type="OrthoDB" id="7269829at2"/>
<reference evidence="4" key="1">
    <citation type="submission" date="2018-05" db="EMBL/GenBank/DDBJ databases">
        <authorList>
            <person name="Du Z."/>
            <person name="Wang X."/>
        </authorList>
    </citation>
    <scope>NUCLEOTIDE SEQUENCE [LARGE SCALE GENOMIC DNA]</scope>
    <source>
        <strain evidence="4">CQN31</strain>
    </source>
</reference>
<evidence type="ECO:0000313" key="4">
    <source>
        <dbReference type="Proteomes" id="UP000245765"/>
    </source>
</evidence>
<dbReference type="InterPro" id="IPR013096">
    <property type="entry name" value="Cupin_2"/>
</dbReference>
<protein>
    <submittedName>
        <fullName evidence="3">Cupin</fullName>
    </submittedName>
</protein>
<dbReference type="AlphaFoldDB" id="A0A317FG61"/>
<dbReference type="EMBL" id="QGNA01000003">
    <property type="protein sequence ID" value="PWS36526.1"/>
    <property type="molecule type" value="Genomic_DNA"/>
</dbReference>
<comment type="caution">
    <text evidence="3">The sequence shown here is derived from an EMBL/GenBank/DDBJ whole genome shotgun (WGS) entry which is preliminary data.</text>
</comment>
<gene>
    <name evidence="3" type="ORF">DFH01_15375</name>
</gene>
<sequence length="119" mass="12384">MSAASAGVLRNAAAVPWIEGPGHHGGALSKVLVAAGEGGSRLTDYRISSYAPGAHVARHAHETKEQIYHFLEGEGLLELGEAAHVVRAGDCALIPPHVPHALQNTGMGRLVFIVVTVPL</sequence>
<dbReference type="PANTHER" id="PTHR35848">
    <property type="entry name" value="OXALATE-BINDING PROTEIN"/>
    <property type="match status" value="1"/>
</dbReference>
<dbReference type="Proteomes" id="UP000245765">
    <property type="component" value="Unassembled WGS sequence"/>
</dbReference>
<feature type="domain" description="Cupin type-2" evidence="2">
    <location>
        <begin position="49"/>
        <end position="115"/>
    </location>
</feature>
<dbReference type="SUPFAM" id="SSF51182">
    <property type="entry name" value="RmlC-like cupins"/>
    <property type="match status" value="1"/>
</dbReference>
<dbReference type="GO" id="GO:0046872">
    <property type="term" value="F:metal ion binding"/>
    <property type="evidence" value="ECO:0007669"/>
    <property type="project" value="UniProtKB-KW"/>
</dbReference>
<proteinExistence type="predicted"/>